<reference evidence="1" key="1">
    <citation type="submission" date="2014-11" db="EMBL/GenBank/DDBJ databases">
        <authorList>
            <person name="Amaro Gonzalez C."/>
        </authorList>
    </citation>
    <scope>NUCLEOTIDE SEQUENCE</scope>
</reference>
<sequence length="39" mass="4743">MSQHWLSWDLRHCVTRPDSVHCCQKRNRKITQAHLTKIK</sequence>
<dbReference type="EMBL" id="GBXM01059904">
    <property type="protein sequence ID" value="JAH48673.1"/>
    <property type="molecule type" value="Transcribed_RNA"/>
</dbReference>
<name>A0A0E9T7D2_ANGAN</name>
<proteinExistence type="predicted"/>
<evidence type="ECO:0000313" key="1">
    <source>
        <dbReference type="EMBL" id="JAH48673.1"/>
    </source>
</evidence>
<protein>
    <submittedName>
        <fullName evidence="1">Uncharacterized protein</fullName>
    </submittedName>
</protein>
<organism evidence="1">
    <name type="scientific">Anguilla anguilla</name>
    <name type="common">European freshwater eel</name>
    <name type="synonym">Muraena anguilla</name>
    <dbReference type="NCBI Taxonomy" id="7936"/>
    <lineage>
        <taxon>Eukaryota</taxon>
        <taxon>Metazoa</taxon>
        <taxon>Chordata</taxon>
        <taxon>Craniata</taxon>
        <taxon>Vertebrata</taxon>
        <taxon>Euteleostomi</taxon>
        <taxon>Actinopterygii</taxon>
        <taxon>Neopterygii</taxon>
        <taxon>Teleostei</taxon>
        <taxon>Anguilliformes</taxon>
        <taxon>Anguillidae</taxon>
        <taxon>Anguilla</taxon>
    </lineage>
</organism>
<accession>A0A0E9T7D2</accession>
<dbReference type="AlphaFoldDB" id="A0A0E9T7D2"/>
<reference evidence="1" key="2">
    <citation type="journal article" date="2015" name="Fish Shellfish Immunol.">
        <title>Early steps in the European eel (Anguilla anguilla)-Vibrio vulnificus interaction in the gills: Role of the RtxA13 toxin.</title>
        <authorList>
            <person name="Callol A."/>
            <person name="Pajuelo D."/>
            <person name="Ebbesson L."/>
            <person name="Teles M."/>
            <person name="MacKenzie S."/>
            <person name="Amaro C."/>
        </authorList>
    </citation>
    <scope>NUCLEOTIDE SEQUENCE</scope>
</reference>